<reference evidence="2" key="1">
    <citation type="submission" date="2023-03" db="EMBL/GenBank/DDBJ databases">
        <title>Massive genome expansion in bonnet fungi (Mycena s.s.) driven by repeated elements and novel gene families across ecological guilds.</title>
        <authorList>
            <consortium name="Lawrence Berkeley National Laboratory"/>
            <person name="Harder C.B."/>
            <person name="Miyauchi S."/>
            <person name="Viragh M."/>
            <person name="Kuo A."/>
            <person name="Thoen E."/>
            <person name="Andreopoulos B."/>
            <person name="Lu D."/>
            <person name="Skrede I."/>
            <person name="Drula E."/>
            <person name="Henrissat B."/>
            <person name="Morin E."/>
            <person name="Kohler A."/>
            <person name="Barry K."/>
            <person name="LaButti K."/>
            <person name="Morin E."/>
            <person name="Salamov A."/>
            <person name="Lipzen A."/>
            <person name="Mereny Z."/>
            <person name="Hegedus B."/>
            <person name="Baldrian P."/>
            <person name="Stursova M."/>
            <person name="Weitz H."/>
            <person name="Taylor A."/>
            <person name="Grigoriev I.V."/>
            <person name="Nagy L.G."/>
            <person name="Martin F."/>
            <person name="Kauserud H."/>
        </authorList>
    </citation>
    <scope>NUCLEOTIDE SEQUENCE</scope>
    <source>
        <strain evidence="2">CBHHK067</strain>
    </source>
</reference>
<comment type="caution">
    <text evidence="2">The sequence shown here is derived from an EMBL/GenBank/DDBJ whole genome shotgun (WGS) entry which is preliminary data.</text>
</comment>
<evidence type="ECO:0000313" key="3">
    <source>
        <dbReference type="Proteomes" id="UP001221757"/>
    </source>
</evidence>
<proteinExistence type="predicted"/>
<sequence>MNEDTPERNTKRTCSDPSPTTQTRGGKDITKPNSMRLGLMVVFATRLDVPPGAVWRTRCGFRTHRKAMFGTGVPGLSNGDREKYQQGTLLKYRSFINEAEEGAREYKTNRPSAGRLMDLREHGVSRSKWEASLRPIARLQLRKHRIRGNAQRNERTSPARRRAASREAHKGYTYEISICHRRERNKETDYKTAMREFSEEAEITQHDGRQPLRGEVGRLEFGAGSEDQFRSRRRAQASFFVDEQKSQAEYAHKAGGRERGPGSG</sequence>
<feature type="compositionally biased region" description="Basic and acidic residues" evidence="1">
    <location>
        <begin position="1"/>
        <end position="14"/>
    </location>
</feature>
<feature type="compositionally biased region" description="Basic and acidic residues" evidence="1">
    <location>
        <begin position="242"/>
        <end position="264"/>
    </location>
</feature>
<gene>
    <name evidence="2" type="ORF">B0H17DRAFT_1274491</name>
</gene>
<feature type="compositionally biased region" description="Polar residues" evidence="1">
    <location>
        <begin position="15"/>
        <end position="24"/>
    </location>
</feature>
<feature type="region of interest" description="Disordered" evidence="1">
    <location>
        <begin position="145"/>
        <end position="168"/>
    </location>
</feature>
<evidence type="ECO:0000256" key="1">
    <source>
        <dbReference type="SAM" id="MobiDB-lite"/>
    </source>
</evidence>
<organism evidence="2 3">
    <name type="scientific">Mycena rosella</name>
    <name type="common">Pink bonnet</name>
    <name type="synonym">Agaricus rosellus</name>
    <dbReference type="NCBI Taxonomy" id="1033263"/>
    <lineage>
        <taxon>Eukaryota</taxon>
        <taxon>Fungi</taxon>
        <taxon>Dikarya</taxon>
        <taxon>Basidiomycota</taxon>
        <taxon>Agaricomycotina</taxon>
        <taxon>Agaricomycetes</taxon>
        <taxon>Agaricomycetidae</taxon>
        <taxon>Agaricales</taxon>
        <taxon>Marasmiineae</taxon>
        <taxon>Mycenaceae</taxon>
        <taxon>Mycena</taxon>
    </lineage>
</organism>
<protein>
    <submittedName>
        <fullName evidence="2">Uncharacterized protein</fullName>
    </submittedName>
</protein>
<dbReference type="EMBL" id="JARKIE010000401">
    <property type="protein sequence ID" value="KAJ7645324.1"/>
    <property type="molecule type" value="Genomic_DNA"/>
</dbReference>
<dbReference type="AlphaFoldDB" id="A0AAD7CCQ8"/>
<feature type="region of interest" description="Disordered" evidence="1">
    <location>
        <begin position="220"/>
        <end position="264"/>
    </location>
</feature>
<accession>A0AAD7CCQ8</accession>
<evidence type="ECO:0000313" key="2">
    <source>
        <dbReference type="EMBL" id="KAJ7645324.1"/>
    </source>
</evidence>
<keyword evidence="3" id="KW-1185">Reference proteome</keyword>
<dbReference type="Proteomes" id="UP001221757">
    <property type="component" value="Unassembled WGS sequence"/>
</dbReference>
<name>A0AAD7CCQ8_MYCRO</name>
<feature type="region of interest" description="Disordered" evidence="1">
    <location>
        <begin position="1"/>
        <end position="32"/>
    </location>
</feature>